<dbReference type="SMART" id="SM00042">
    <property type="entry name" value="CUB"/>
    <property type="match status" value="2"/>
</dbReference>
<dbReference type="Pfam" id="PF00057">
    <property type="entry name" value="Ldl_recept_a"/>
    <property type="match status" value="1"/>
</dbReference>
<dbReference type="Gene3D" id="4.10.400.10">
    <property type="entry name" value="Low-density Lipoprotein Receptor"/>
    <property type="match status" value="1"/>
</dbReference>
<dbReference type="Pfam" id="PF00431">
    <property type="entry name" value="CUB"/>
    <property type="match status" value="2"/>
</dbReference>
<dbReference type="SMART" id="SM00192">
    <property type="entry name" value="LDLa"/>
    <property type="match status" value="1"/>
</dbReference>
<dbReference type="STRING" id="1561998.A0A1I7TKI7"/>
<dbReference type="SUPFAM" id="SSF49854">
    <property type="entry name" value="Spermadhesin, CUB domain"/>
    <property type="match status" value="2"/>
</dbReference>
<keyword evidence="1" id="KW-0677">Repeat</keyword>
<keyword evidence="5" id="KW-0732">Signal</keyword>
<dbReference type="eggNOG" id="KOG4586">
    <property type="taxonomic scope" value="Eukaryota"/>
</dbReference>
<dbReference type="CDD" id="cd00041">
    <property type="entry name" value="CUB"/>
    <property type="match status" value="2"/>
</dbReference>
<dbReference type="CDD" id="cd00112">
    <property type="entry name" value="LDLa"/>
    <property type="match status" value="1"/>
</dbReference>
<evidence type="ECO:0000256" key="5">
    <source>
        <dbReference type="SAM" id="SignalP"/>
    </source>
</evidence>
<dbReference type="SUPFAM" id="SSF57424">
    <property type="entry name" value="LDL receptor-like module"/>
    <property type="match status" value="1"/>
</dbReference>
<keyword evidence="4" id="KW-0472">Membrane</keyword>
<evidence type="ECO:0000256" key="2">
    <source>
        <dbReference type="ARBA" id="ARBA00023157"/>
    </source>
</evidence>
<protein>
    <submittedName>
        <fullName evidence="8">CUB domain-containing protein</fullName>
    </submittedName>
</protein>
<feature type="disulfide bond" evidence="3">
    <location>
        <begin position="321"/>
        <end position="336"/>
    </location>
</feature>
<organism evidence="7 8">
    <name type="scientific">Caenorhabditis tropicalis</name>
    <dbReference type="NCBI Taxonomy" id="1561998"/>
    <lineage>
        <taxon>Eukaryota</taxon>
        <taxon>Metazoa</taxon>
        <taxon>Ecdysozoa</taxon>
        <taxon>Nematoda</taxon>
        <taxon>Chromadorea</taxon>
        <taxon>Rhabditida</taxon>
        <taxon>Rhabditina</taxon>
        <taxon>Rhabditomorpha</taxon>
        <taxon>Rhabditoidea</taxon>
        <taxon>Rhabditidae</taxon>
        <taxon>Peloderinae</taxon>
        <taxon>Caenorhabditis</taxon>
    </lineage>
</organism>
<dbReference type="InterPro" id="IPR000859">
    <property type="entry name" value="CUB_dom"/>
</dbReference>
<dbReference type="PANTHER" id="PTHR24251:SF28">
    <property type="entry name" value="NEUROPILIN AND TOLLOID-LIKE, ISOFORM B"/>
    <property type="match status" value="1"/>
</dbReference>
<dbReference type="PROSITE" id="PS01180">
    <property type="entry name" value="CUB"/>
    <property type="match status" value="2"/>
</dbReference>
<dbReference type="Gene3D" id="2.60.120.290">
    <property type="entry name" value="Spermadhesin, CUB domain"/>
    <property type="match status" value="2"/>
</dbReference>
<evidence type="ECO:0000313" key="8">
    <source>
        <dbReference type="WBParaSite" id="Csp11.Scaffold627.g6813.t1"/>
    </source>
</evidence>
<dbReference type="PROSITE" id="PS50068">
    <property type="entry name" value="LDLRA_2"/>
    <property type="match status" value="1"/>
</dbReference>
<feature type="transmembrane region" description="Helical" evidence="4">
    <location>
        <begin position="346"/>
        <end position="373"/>
    </location>
</feature>
<feature type="domain" description="CUB" evidence="6">
    <location>
        <begin position="178"/>
        <end position="295"/>
    </location>
</feature>
<dbReference type="InterPro" id="IPR035914">
    <property type="entry name" value="Sperma_CUB_dom_sf"/>
</dbReference>
<keyword evidence="4" id="KW-0812">Transmembrane</keyword>
<dbReference type="InterPro" id="IPR002172">
    <property type="entry name" value="LDrepeatLR_classA_rpt"/>
</dbReference>
<dbReference type="InterPro" id="IPR036055">
    <property type="entry name" value="LDL_receptor-like_sf"/>
</dbReference>
<feature type="signal peptide" evidence="5">
    <location>
        <begin position="1"/>
        <end position="19"/>
    </location>
</feature>
<feature type="chain" id="PRO_5009307751" evidence="5">
    <location>
        <begin position="20"/>
        <end position="383"/>
    </location>
</feature>
<keyword evidence="4" id="KW-1133">Transmembrane helix</keyword>
<dbReference type="AlphaFoldDB" id="A0A1I7TKI7"/>
<accession>A0A1I7TKI7</accession>
<evidence type="ECO:0000313" key="7">
    <source>
        <dbReference type="Proteomes" id="UP000095282"/>
    </source>
</evidence>
<feature type="disulfide bond" evidence="3">
    <location>
        <begin position="309"/>
        <end position="327"/>
    </location>
</feature>
<dbReference type="Proteomes" id="UP000095282">
    <property type="component" value="Unplaced"/>
</dbReference>
<name>A0A1I7TKI7_9PELO</name>
<evidence type="ECO:0000259" key="6">
    <source>
        <dbReference type="PROSITE" id="PS01180"/>
    </source>
</evidence>
<dbReference type="PANTHER" id="PTHR24251">
    <property type="entry name" value="OVOCHYMASE-RELATED"/>
    <property type="match status" value="1"/>
</dbReference>
<reference evidence="8" key="1">
    <citation type="submission" date="2016-11" db="UniProtKB">
        <authorList>
            <consortium name="WormBaseParasite"/>
        </authorList>
    </citation>
    <scope>IDENTIFICATION</scope>
</reference>
<evidence type="ECO:0000256" key="3">
    <source>
        <dbReference type="PROSITE-ProRule" id="PRU00124"/>
    </source>
</evidence>
<dbReference type="WBParaSite" id="Csp11.Scaffold627.g6813.t1">
    <property type="protein sequence ID" value="Csp11.Scaffold627.g6813.t1"/>
    <property type="gene ID" value="Csp11.Scaffold627.g6813"/>
</dbReference>
<comment type="caution">
    <text evidence="3">Lacks conserved residue(s) required for the propagation of feature annotation.</text>
</comment>
<keyword evidence="7" id="KW-1185">Reference proteome</keyword>
<keyword evidence="2 3" id="KW-1015">Disulfide bond</keyword>
<evidence type="ECO:0000256" key="1">
    <source>
        <dbReference type="ARBA" id="ARBA00022737"/>
    </source>
</evidence>
<sequence>MRFLLPILALLSLTTGNSASHFDQCLSIKGIGLQNFNIFTSPNFPDRYPANVDCVRVIHSRPQHDVIVKFHHVFQVSGPHSILSNFSNFPFQIESTYDKIEAGQECPNDFIEFRDGRYGFSPLIARFCGDRMPKREIRAVSGFLWIRFRSDPMLEYQGFSAEYAIVPSKSGRFNNHECLLEYLNGLDGFIRTRDLISNLPINASGTLDCVWRLAVPSNFKIAFYVKEFQLKSPNQCAQNFVEVYSGDTSDKPLRRFCGLTANDVFSPSNEMFVRFYLSDVRSLNTTSISALFSSYTRLKNCTQEGLFACGDENCVPKSLACNGRPNCPYGRDERVCSVGQDTIFNFLASGFAPLVSIIFIVLIVVSLICFYTIRKNHCALPPL</sequence>
<proteinExistence type="predicted"/>
<feature type="domain" description="CUB" evidence="6">
    <location>
        <begin position="25"/>
        <end position="166"/>
    </location>
</feature>
<evidence type="ECO:0000256" key="4">
    <source>
        <dbReference type="SAM" id="Phobius"/>
    </source>
</evidence>